<evidence type="ECO:0000259" key="1">
    <source>
        <dbReference type="Pfam" id="PF03358"/>
    </source>
</evidence>
<dbReference type="InterPro" id="IPR012338">
    <property type="entry name" value="Beta-lactam/transpept-like"/>
</dbReference>
<name>A0ABV8I968_9ACTN</name>
<dbReference type="InterPro" id="IPR052907">
    <property type="entry name" value="Beta-lactamase/esterase"/>
</dbReference>
<dbReference type="PANTHER" id="PTHR43319:SF3">
    <property type="entry name" value="BETA-LACTAMASE-RELATED DOMAIN-CONTAINING PROTEIN"/>
    <property type="match status" value="1"/>
</dbReference>
<dbReference type="RefSeq" id="WP_377287316.1">
    <property type="nucleotide sequence ID" value="NZ_JBHSBM010000016.1"/>
</dbReference>
<proteinExistence type="predicted"/>
<dbReference type="PANTHER" id="PTHR43319">
    <property type="entry name" value="BETA-LACTAMASE-RELATED"/>
    <property type="match status" value="1"/>
</dbReference>
<evidence type="ECO:0000313" key="3">
    <source>
        <dbReference type="Proteomes" id="UP001595850"/>
    </source>
</evidence>
<feature type="domain" description="NADPH-dependent FMN reductase-like" evidence="1">
    <location>
        <begin position="21"/>
        <end position="69"/>
    </location>
</feature>
<dbReference type="Gene3D" id="3.40.50.360">
    <property type="match status" value="1"/>
</dbReference>
<comment type="caution">
    <text evidence="2">The sequence shown here is derived from an EMBL/GenBank/DDBJ whole genome shotgun (WGS) entry which is preliminary data.</text>
</comment>
<reference evidence="3" key="1">
    <citation type="journal article" date="2019" name="Int. J. Syst. Evol. Microbiol.">
        <title>The Global Catalogue of Microorganisms (GCM) 10K type strain sequencing project: providing services to taxonomists for standard genome sequencing and annotation.</title>
        <authorList>
            <consortium name="The Broad Institute Genomics Platform"/>
            <consortium name="The Broad Institute Genome Sequencing Center for Infectious Disease"/>
            <person name="Wu L."/>
            <person name="Ma J."/>
        </authorList>
    </citation>
    <scope>NUCLEOTIDE SEQUENCE [LARGE SCALE GENOMIC DNA]</scope>
    <source>
        <strain evidence="3">TBRC 4489</strain>
    </source>
</reference>
<sequence length="247" mass="25243">MTWISTPRTTAPGPCGSCASASPEYNYSIPGVLKNAIDWISTDWTGAEGLPLLRKPVAILGASPTDFGRELLAHRAGLIGVDGGFSAAEPDSLTGIASNLNATPPTDLARFANTRAVRALGPTSSGSVGNARDLATLYAAAISEVDGWPPLLFPATLAEFTEPHATGTDLVTGELDHFPLGFEAQGVRYSPLGAHAFGHSGAVGAQSFADPGSGIAYGYTRNRFAAGGGGGAQENHRLIAAVLRAAA</sequence>
<dbReference type="Proteomes" id="UP001595850">
    <property type="component" value="Unassembled WGS sequence"/>
</dbReference>
<protein>
    <submittedName>
        <fullName evidence="2">NAD(P)H-dependent oxidoreductase</fullName>
    </submittedName>
</protein>
<dbReference type="SUPFAM" id="SSF52218">
    <property type="entry name" value="Flavoproteins"/>
    <property type="match status" value="1"/>
</dbReference>
<dbReference type="Pfam" id="PF03358">
    <property type="entry name" value="FMN_red"/>
    <property type="match status" value="1"/>
</dbReference>
<dbReference type="InterPro" id="IPR029039">
    <property type="entry name" value="Flavoprotein-like_sf"/>
</dbReference>
<organism evidence="2 3">
    <name type="scientific">Planomonospora corallina</name>
    <dbReference type="NCBI Taxonomy" id="1806052"/>
    <lineage>
        <taxon>Bacteria</taxon>
        <taxon>Bacillati</taxon>
        <taxon>Actinomycetota</taxon>
        <taxon>Actinomycetes</taxon>
        <taxon>Streptosporangiales</taxon>
        <taxon>Streptosporangiaceae</taxon>
        <taxon>Planomonospora</taxon>
    </lineage>
</organism>
<evidence type="ECO:0000313" key="2">
    <source>
        <dbReference type="EMBL" id="MFC4058993.1"/>
    </source>
</evidence>
<dbReference type="SUPFAM" id="SSF56601">
    <property type="entry name" value="beta-lactamase/transpeptidase-like"/>
    <property type="match status" value="1"/>
</dbReference>
<accession>A0ABV8I968</accession>
<gene>
    <name evidence="2" type="ORF">ACFOWE_11840</name>
</gene>
<dbReference type="InterPro" id="IPR005025">
    <property type="entry name" value="FMN_Rdtase-like_dom"/>
</dbReference>
<dbReference type="EMBL" id="JBHSBM010000016">
    <property type="protein sequence ID" value="MFC4058993.1"/>
    <property type="molecule type" value="Genomic_DNA"/>
</dbReference>
<keyword evidence="3" id="KW-1185">Reference proteome</keyword>
<dbReference type="Gene3D" id="3.40.710.10">
    <property type="entry name" value="DD-peptidase/beta-lactamase superfamily"/>
    <property type="match status" value="1"/>
</dbReference>